<evidence type="ECO:0000256" key="1">
    <source>
        <dbReference type="SAM" id="SignalP"/>
    </source>
</evidence>
<sequence length="242" mass="25671">MVRSAMLLLLAAALAAGSPVAIPEASPAAAASPVADPIADPAPVASPELPAAAPLPAVETVKQEIEEVAKVQEVAEAPLKPQGRSFDDEVFSNNNDVAKVKPAQADTTTGEEALLRKLNTRCAQKDTSSCVLLKMVTYFNRLLKKSSIAIGETVEIERTTAVSVSAEDVTSSRALEGDSDEDKLTSLMTDKLFNFVRSRSMRLKLLPGADLLVTPKTEKDGGLNLDMSLQANKEEGDKSVIR</sequence>
<dbReference type="GO" id="GO:0016020">
    <property type="term" value="C:membrane"/>
    <property type="evidence" value="ECO:0007669"/>
    <property type="project" value="TreeGrafter"/>
</dbReference>
<feature type="chain" id="PRO_5039174253" evidence="1">
    <location>
        <begin position="18"/>
        <end position="242"/>
    </location>
</feature>
<feature type="signal peptide" evidence="1">
    <location>
        <begin position="1"/>
        <end position="17"/>
    </location>
</feature>
<accession>A0A9C6U6I4</accession>
<dbReference type="PANTHER" id="PTHR21879">
    <property type="entry name" value="FI03362P-RELATED-RELATED"/>
    <property type="match status" value="1"/>
</dbReference>
<protein>
    <submittedName>
        <fullName evidence="3">Uncharacterized protein LOC113209213</fullName>
    </submittedName>
</protein>
<dbReference type="PANTHER" id="PTHR21879:SF3">
    <property type="entry name" value="FI03378P"/>
    <property type="match status" value="1"/>
</dbReference>
<reference evidence="3" key="1">
    <citation type="submission" date="2025-08" db="UniProtKB">
        <authorList>
            <consortium name="RefSeq"/>
        </authorList>
    </citation>
    <scope>IDENTIFICATION</scope>
    <source>
        <tissue evidence="3">Whole organism</tissue>
    </source>
</reference>
<dbReference type="InterPro" id="IPR012464">
    <property type="entry name" value="DUF1676"/>
</dbReference>
<dbReference type="Proteomes" id="UP000504606">
    <property type="component" value="Unplaced"/>
</dbReference>
<dbReference type="GeneID" id="113209213"/>
<evidence type="ECO:0000313" key="3">
    <source>
        <dbReference type="RefSeq" id="XP_052122678.1"/>
    </source>
</evidence>
<gene>
    <name evidence="3" type="primary">LOC113209213</name>
</gene>
<dbReference type="AlphaFoldDB" id="A0A9C6U6I4"/>
<name>A0A9C6U6I4_FRAOC</name>
<keyword evidence="2" id="KW-1185">Reference proteome</keyword>
<keyword evidence="1" id="KW-0732">Signal</keyword>
<dbReference type="RefSeq" id="XP_052122678.1">
    <property type="nucleotide sequence ID" value="XM_052266718.1"/>
</dbReference>
<evidence type="ECO:0000313" key="2">
    <source>
        <dbReference type="Proteomes" id="UP000504606"/>
    </source>
</evidence>
<dbReference type="Pfam" id="PF07898">
    <property type="entry name" value="DUF1676"/>
    <property type="match status" value="1"/>
</dbReference>
<proteinExistence type="predicted"/>
<dbReference type="OrthoDB" id="6630571at2759"/>
<organism evidence="2 3">
    <name type="scientific">Frankliniella occidentalis</name>
    <name type="common">Western flower thrips</name>
    <name type="synonym">Euthrips occidentalis</name>
    <dbReference type="NCBI Taxonomy" id="133901"/>
    <lineage>
        <taxon>Eukaryota</taxon>
        <taxon>Metazoa</taxon>
        <taxon>Ecdysozoa</taxon>
        <taxon>Arthropoda</taxon>
        <taxon>Hexapoda</taxon>
        <taxon>Insecta</taxon>
        <taxon>Pterygota</taxon>
        <taxon>Neoptera</taxon>
        <taxon>Paraneoptera</taxon>
        <taxon>Thysanoptera</taxon>
        <taxon>Terebrantia</taxon>
        <taxon>Thripoidea</taxon>
        <taxon>Thripidae</taxon>
        <taxon>Frankliniella</taxon>
    </lineage>
</organism>
<dbReference type="KEGG" id="foc:113209213"/>